<keyword evidence="3 6" id="KW-0863">Zinc-finger</keyword>
<feature type="domain" description="C2H2-type" evidence="8">
    <location>
        <begin position="48"/>
        <end position="79"/>
    </location>
</feature>
<feature type="domain" description="C2H2-type" evidence="8">
    <location>
        <begin position="140"/>
        <end position="167"/>
    </location>
</feature>
<feature type="region of interest" description="Disordered" evidence="7">
    <location>
        <begin position="374"/>
        <end position="409"/>
    </location>
</feature>
<keyword evidence="10" id="KW-1185">Reference proteome</keyword>
<dbReference type="GO" id="GO:0001228">
    <property type="term" value="F:DNA-binding transcription activator activity, RNA polymerase II-specific"/>
    <property type="evidence" value="ECO:0007669"/>
    <property type="project" value="TreeGrafter"/>
</dbReference>
<organism evidence="9 10">
    <name type="scientific">Trichogramma brassicae</name>
    <dbReference type="NCBI Taxonomy" id="86971"/>
    <lineage>
        <taxon>Eukaryota</taxon>
        <taxon>Metazoa</taxon>
        <taxon>Ecdysozoa</taxon>
        <taxon>Arthropoda</taxon>
        <taxon>Hexapoda</taxon>
        <taxon>Insecta</taxon>
        <taxon>Pterygota</taxon>
        <taxon>Neoptera</taxon>
        <taxon>Endopterygota</taxon>
        <taxon>Hymenoptera</taxon>
        <taxon>Apocrita</taxon>
        <taxon>Proctotrupomorpha</taxon>
        <taxon>Chalcidoidea</taxon>
        <taxon>Trichogrammatidae</taxon>
        <taxon>Trichogramma</taxon>
    </lineage>
</organism>
<gene>
    <name evidence="9" type="ORF">TBRA_LOCUS16110</name>
</gene>
<dbReference type="PANTHER" id="PTHR24393">
    <property type="entry name" value="ZINC FINGER PROTEIN"/>
    <property type="match status" value="1"/>
</dbReference>
<dbReference type="OrthoDB" id="3561125at2759"/>
<feature type="region of interest" description="Disordered" evidence="7">
    <location>
        <begin position="621"/>
        <end position="646"/>
    </location>
</feature>
<evidence type="ECO:0000256" key="2">
    <source>
        <dbReference type="ARBA" id="ARBA00022737"/>
    </source>
</evidence>
<dbReference type="SMART" id="SM00355">
    <property type="entry name" value="ZnF_C2H2"/>
    <property type="match status" value="9"/>
</dbReference>
<keyword evidence="4" id="KW-0862">Zinc</keyword>
<dbReference type="Proteomes" id="UP000479190">
    <property type="component" value="Unassembled WGS sequence"/>
</dbReference>
<dbReference type="InterPro" id="IPR036236">
    <property type="entry name" value="Znf_C2H2_sf"/>
</dbReference>
<proteinExistence type="predicted"/>
<name>A0A6H5J506_9HYME</name>
<evidence type="ECO:0000256" key="6">
    <source>
        <dbReference type="PROSITE-ProRule" id="PRU00042"/>
    </source>
</evidence>
<feature type="domain" description="C2H2-type" evidence="8">
    <location>
        <begin position="111"/>
        <end position="139"/>
    </location>
</feature>
<dbReference type="SUPFAM" id="SSF57667">
    <property type="entry name" value="beta-beta-alpha zinc fingers"/>
    <property type="match status" value="3"/>
</dbReference>
<evidence type="ECO:0000256" key="1">
    <source>
        <dbReference type="ARBA" id="ARBA00022723"/>
    </source>
</evidence>
<sequence>MIKNYFNGPPYECDSCDDTYEDQKNLTIHKMERSIVRAREQFKTRNSHVCSVCGSAFKTSSELVAHYEYCRSCHQTRAQQLWSVVCEICNRKFKDLKSQKAHKAWSHSINILCPLCDKQLSSTKELLAHQTSVHAKESRHSCRYCGKSFDELLALQAHVARHEGKNGPVSCSYCDKIFRHEHYLKRHVESVHQDPGRMVVLKTSNLRKKNKEIKMYKCEICEYETKRRSFFLMHANKHNTPERKECELCGKKLRPKYFNIHMRIHMDDFKCDKCGKIVNGKSKIVQHMAMHGVDQKDVLSAVGSEKLSIRSRTDVAEPPRKIQRVVKDENSLIIPEEHNYSHRVGSESLSVSGEIQCATIGGQVTFMLQQQQQQQRSKRSFNKAEGQVEASASANRGRATRSAQVHALGASATPTRVSLLLEAVRHAVPAGPARAQPHQSELRVQLLRRAPAVRGHPQRPPRPLSPRGQRQLSDLQALLRQPTQSHAALALPHQRGQAQARLSGLRQELQQPRLSEDPREAARSRAQSAGAQEDLQLRRLRLLHGVQQQSAEARGHPHGREQVHVPRVRQVGGALLHARPRAHPLEREAPPLRHLRQALQRAQVSAGARAHAHRRQALPLPDLQQALLPGDTPQDAHQAASAQVKN</sequence>
<keyword evidence="1" id="KW-0479">Metal-binding</keyword>
<evidence type="ECO:0000256" key="4">
    <source>
        <dbReference type="ARBA" id="ARBA00022833"/>
    </source>
</evidence>
<keyword evidence="5" id="KW-0539">Nucleus</keyword>
<keyword evidence="2" id="KW-0677">Repeat</keyword>
<dbReference type="GO" id="GO:0005634">
    <property type="term" value="C:nucleus"/>
    <property type="evidence" value="ECO:0007669"/>
    <property type="project" value="TreeGrafter"/>
</dbReference>
<feature type="compositionally biased region" description="Basic and acidic residues" evidence="7">
    <location>
        <begin position="514"/>
        <end position="523"/>
    </location>
</feature>
<evidence type="ECO:0000256" key="3">
    <source>
        <dbReference type="ARBA" id="ARBA00022771"/>
    </source>
</evidence>
<dbReference type="Gene3D" id="3.30.160.60">
    <property type="entry name" value="Classic Zinc Finger"/>
    <property type="match status" value="4"/>
</dbReference>
<dbReference type="GO" id="GO:0008270">
    <property type="term" value="F:zinc ion binding"/>
    <property type="evidence" value="ECO:0007669"/>
    <property type="project" value="UniProtKB-KW"/>
</dbReference>
<dbReference type="AlphaFoldDB" id="A0A6H5J506"/>
<dbReference type="PROSITE" id="PS50157">
    <property type="entry name" value="ZINC_FINGER_C2H2_2"/>
    <property type="match status" value="5"/>
</dbReference>
<feature type="region of interest" description="Disordered" evidence="7">
    <location>
        <begin position="488"/>
        <end position="532"/>
    </location>
</feature>
<protein>
    <recommendedName>
        <fullName evidence="8">C2H2-type domain-containing protein</fullName>
    </recommendedName>
</protein>
<evidence type="ECO:0000259" key="8">
    <source>
        <dbReference type="PROSITE" id="PS50157"/>
    </source>
</evidence>
<accession>A0A6H5J506</accession>
<dbReference type="InterPro" id="IPR013087">
    <property type="entry name" value="Znf_C2H2_type"/>
</dbReference>
<evidence type="ECO:0000313" key="9">
    <source>
        <dbReference type="EMBL" id="CAB0044522.1"/>
    </source>
</evidence>
<dbReference type="PROSITE" id="PS00028">
    <property type="entry name" value="ZINC_FINGER_C2H2_1"/>
    <property type="match status" value="5"/>
</dbReference>
<evidence type="ECO:0000256" key="7">
    <source>
        <dbReference type="SAM" id="MobiDB-lite"/>
    </source>
</evidence>
<reference evidence="9 10" key="1">
    <citation type="submission" date="2020-02" db="EMBL/GenBank/DDBJ databases">
        <authorList>
            <person name="Ferguson B K."/>
        </authorList>
    </citation>
    <scope>NUCLEOTIDE SEQUENCE [LARGE SCALE GENOMIC DNA]</scope>
</reference>
<dbReference type="GO" id="GO:0000978">
    <property type="term" value="F:RNA polymerase II cis-regulatory region sequence-specific DNA binding"/>
    <property type="evidence" value="ECO:0007669"/>
    <property type="project" value="TreeGrafter"/>
</dbReference>
<feature type="region of interest" description="Disordered" evidence="7">
    <location>
        <begin position="450"/>
        <end position="470"/>
    </location>
</feature>
<feature type="domain" description="C2H2-type" evidence="8">
    <location>
        <begin position="269"/>
        <end position="296"/>
    </location>
</feature>
<dbReference type="Pfam" id="PF00096">
    <property type="entry name" value="zf-C2H2"/>
    <property type="match status" value="1"/>
</dbReference>
<feature type="domain" description="C2H2-type" evidence="8">
    <location>
        <begin position="169"/>
        <end position="197"/>
    </location>
</feature>
<evidence type="ECO:0000313" key="10">
    <source>
        <dbReference type="Proteomes" id="UP000479190"/>
    </source>
</evidence>
<dbReference type="EMBL" id="CADCXV010001460">
    <property type="protein sequence ID" value="CAB0044522.1"/>
    <property type="molecule type" value="Genomic_DNA"/>
</dbReference>
<dbReference type="PANTHER" id="PTHR24393:SF34">
    <property type="entry name" value="PR_SET DOMAIN 13"/>
    <property type="match status" value="1"/>
</dbReference>
<evidence type="ECO:0000256" key="5">
    <source>
        <dbReference type="ARBA" id="ARBA00023242"/>
    </source>
</evidence>